<dbReference type="EMBL" id="JAEPDI010000012">
    <property type="protein sequence ID" value="MCG7940101.1"/>
    <property type="molecule type" value="Genomic_DNA"/>
</dbReference>
<evidence type="ECO:0000259" key="1">
    <source>
        <dbReference type="Pfam" id="PF00144"/>
    </source>
</evidence>
<dbReference type="InterPro" id="IPR050491">
    <property type="entry name" value="AmpC-like"/>
</dbReference>
<evidence type="ECO:0000313" key="3">
    <source>
        <dbReference type="Proteomes" id="UP000886687"/>
    </source>
</evidence>
<feature type="domain" description="Beta-lactamase-related" evidence="1">
    <location>
        <begin position="58"/>
        <end position="344"/>
    </location>
</feature>
<dbReference type="AlphaFoldDB" id="A0A9E4K5I5"/>
<dbReference type="PANTHER" id="PTHR46825">
    <property type="entry name" value="D-ALANYL-D-ALANINE-CARBOXYPEPTIDASE/ENDOPEPTIDASE AMPH"/>
    <property type="match status" value="1"/>
</dbReference>
<comment type="caution">
    <text evidence="2">The sequence shown here is derived from an EMBL/GenBank/DDBJ whole genome shotgun (WGS) entry which is preliminary data.</text>
</comment>
<dbReference type="Pfam" id="PF00144">
    <property type="entry name" value="Beta-lactamase"/>
    <property type="match status" value="1"/>
</dbReference>
<gene>
    <name evidence="2" type="ORF">JAZ04_14775</name>
</gene>
<protein>
    <submittedName>
        <fullName evidence="2">Beta-lactamase family protein</fullName>
    </submittedName>
</protein>
<sequence>MSYLTIEPDHSGRSFQPVCHLISLLLIFLLSACNRDGPLSTDTPIDQLSRTIDHTTPGLIKKYQITGLSIGVIRDGQLCLLRSFGHSHRSPDKKMEPNTLFRAASLGKPVFAYIVVALAEQGLLDLDTPLYSYFEERVIDDDPRSLQITARMILTHTSGLPNLGINNDAFKFHFTPGSNFKYSGHGYLYLQKVIEKLSGKSLEQLAKETVFKPLGMSNSSYLWHTEYSRSLAHSYDSKGKQYPVKNRPQSAFSAWSLFTTLPDYTRFVEHMIECSKDPDSIASKLLQPQTEVAKGVDWGLGWGLQQTRPHRSFWHWGSMAGYRHFVVAYPKEKLAVIVMSNNERAFKITDEIMALAIGGSYPAYDWF</sequence>
<evidence type="ECO:0000313" key="2">
    <source>
        <dbReference type="EMBL" id="MCG7940101.1"/>
    </source>
</evidence>
<dbReference type="Proteomes" id="UP000886687">
    <property type="component" value="Unassembled WGS sequence"/>
</dbReference>
<reference evidence="2" key="1">
    <citation type="journal article" date="2021" name="Proc. Natl. Acad. Sci. U.S.A.">
        <title>Global biogeography of chemosynthetic symbionts reveals both localized and globally distributed symbiont groups. .</title>
        <authorList>
            <person name="Osvatic J.T."/>
            <person name="Wilkins L.G.E."/>
            <person name="Leibrecht L."/>
            <person name="Leray M."/>
            <person name="Zauner S."/>
            <person name="Polzin J."/>
            <person name="Camacho Y."/>
            <person name="Gros O."/>
            <person name="van Gils J.A."/>
            <person name="Eisen J.A."/>
            <person name="Petersen J.M."/>
            <person name="Yuen B."/>
        </authorList>
    </citation>
    <scope>NUCLEOTIDE SEQUENCE</scope>
    <source>
        <strain evidence="2">MAGL173</strain>
    </source>
</reference>
<accession>A0A9E4K5I5</accession>
<dbReference type="InterPro" id="IPR001466">
    <property type="entry name" value="Beta-lactam-related"/>
</dbReference>
<name>A0A9E4K5I5_9GAMM</name>
<proteinExistence type="predicted"/>
<dbReference type="InterPro" id="IPR012338">
    <property type="entry name" value="Beta-lactam/transpept-like"/>
</dbReference>
<dbReference type="PANTHER" id="PTHR46825:SF9">
    <property type="entry name" value="BETA-LACTAMASE-RELATED DOMAIN-CONTAINING PROTEIN"/>
    <property type="match status" value="1"/>
</dbReference>
<dbReference type="SUPFAM" id="SSF56601">
    <property type="entry name" value="beta-lactamase/transpeptidase-like"/>
    <property type="match status" value="1"/>
</dbReference>
<organism evidence="2 3">
    <name type="scientific">Candidatus Thiodiazotropha lotti</name>
    <dbReference type="NCBI Taxonomy" id="2792787"/>
    <lineage>
        <taxon>Bacteria</taxon>
        <taxon>Pseudomonadati</taxon>
        <taxon>Pseudomonadota</taxon>
        <taxon>Gammaproteobacteria</taxon>
        <taxon>Chromatiales</taxon>
        <taxon>Sedimenticolaceae</taxon>
        <taxon>Candidatus Thiodiazotropha</taxon>
    </lineage>
</organism>
<dbReference type="Gene3D" id="3.40.710.10">
    <property type="entry name" value="DD-peptidase/beta-lactamase superfamily"/>
    <property type="match status" value="1"/>
</dbReference>